<protein>
    <submittedName>
        <fullName evidence="1">Uncharacterized protein</fullName>
    </submittedName>
</protein>
<dbReference type="OrthoDB" id="437457at2759"/>
<name>A0A6G1GK34_9PEZI</name>
<dbReference type="Proteomes" id="UP000800041">
    <property type="component" value="Unassembled WGS sequence"/>
</dbReference>
<evidence type="ECO:0000313" key="2">
    <source>
        <dbReference type="Proteomes" id="UP000800041"/>
    </source>
</evidence>
<gene>
    <name evidence="1" type="ORF">K402DRAFT_342719</name>
</gene>
<dbReference type="EMBL" id="ML977202">
    <property type="protein sequence ID" value="KAF1981305.1"/>
    <property type="molecule type" value="Genomic_DNA"/>
</dbReference>
<accession>A0A6G1GK34</accession>
<dbReference type="AlphaFoldDB" id="A0A6G1GK34"/>
<reference evidence="1" key="1">
    <citation type="journal article" date="2020" name="Stud. Mycol.">
        <title>101 Dothideomycetes genomes: a test case for predicting lifestyles and emergence of pathogens.</title>
        <authorList>
            <person name="Haridas S."/>
            <person name="Albert R."/>
            <person name="Binder M."/>
            <person name="Bloem J."/>
            <person name="Labutti K."/>
            <person name="Salamov A."/>
            <person name="Andreopoulos B."/>
            <person name="Baker S."/>
            <person name="Barry K."/>
            <person name="Bills G."/>
            <person name="Bluhm B."/>
            <person name="Cannon C."/>
            <person name="Castanera R."/>
            <person name="Culley D."/>
            <person name="Daum C."/>
            <person name="Ezra D."/>
            <person name="Gonzalez J."/>
            <person name="Henrissat B."/>
            <person name="Kuo A."/>
            <person name="Liang C."/>
            <person name="Lipzen A."/>
            <person name="Lutzoni F."/>
            <person name="Magnuson J."/>
            <person name="Mondo S."/>
            <person name="Nolan M."/>
            <person name="Ohm R."/>
            <person name="Pangilinan J."/>
            <person name="Park H.-J."/>
            <person name="Ramirez L."/>
            <person name="Alfaro M."/>
            <person name="Sun H."/>
            <person name="Tritt A."/>
            <person name="Yoshinaga Y."/>
            <person name="Zwiers L.-H."/>
            <person name="Turgeon B."/>
            <person name="Goodwin S."/>
            <person name="Spatafora J."/>
            <person name="Crous P."/>
            <person name="Grigoriev I."/>
        </authorList>
    </citation>
    <scope>NUCLEOTIDE SEQUENCE</scope>
    <source>
        <strain evidence="1">CBS 113979</strain>
    </source>
</reference>
<proteinExistence type="predicted"/>
<keyword evidence="2" id="KW-1185">Reference proteome</keyword>
<sequence length="204" mass="23389">MIKGVKINCLGDEKVFGKPHFEAVEVPLSDSIFFTHRTSPIAERIGIPIFTRRCPQDPKWKNLKDAKLFGHESPANNQDATFLHTCCHPETASDPCVGSMGWNFAPWEWMNAAGTILVVRQDKKPLLPLQMEALAKYCRYEARPLMTHCTGVYAPEKPMEKTVALSMISRTTFVVFWYKLLDRKREEGVKIPDEPLPYDEYEEK</sequence>
<evidence type="ECO:0000313" key="1">
    <source>
        <dbReference type="EMBL" id="KAF1981305.1"/>
    </source>
</evidence>
<organism evidence="1 2">
    <name type="scientific">Aulographum hederae CBS 113979</name>
    <dbReference type="NCBI Taxonomy" id="1176131"/>
    <lineage>
        <taxon>Eukaryota</taxon>
        <taxon>Fungi</taxon>
        <taxon>Dikarya</taxon>
        <taxon>Ascomycota</taxon>
        <taxon>Pezizomycotina</taxon>
        <taxon>Dothideomycetes</taxon>
        <taxon>Pleosporomycetidae</taxon>
        <taxon>Aulographales</taxon>
        <taxon>Aulographaceae</taxon>
    </lineage>
</organism>